<dbReference type="GO" id="GO:0000139">
    <property type="term" value="C:Golgi membrane"/>
    <property type="evidence" value="ECO:0007669"/>
    <property type="project" value="UniProtKB-SubCell"/>
</dbReference>
<dbReference type="GeneID" id="108625772"/>
<keyword evidence="6 7" id="KW-0472">Membrane</keyword>
<keyword evidence="5" id="KW-0333">Golgi apparatus</keyword>
<keyword evidence="7" id="KW-0812">Transmembrane</keyword>
<evidence type="ECO:0000256" key="3">
    <source>
        <dbReference type="ARBA" id="ARBA00022676"/>
    </source>
</evidence>
<dbReference type="Proteomes" id="UP000694925">
    <property type="component" value="Unplaced"/>
</dbReference>
<feature type="transmembrane region" description="Helical" evidence="7">
    <location>
        <begin position="360"/>
        <end position="379"/>
    </location>
</feature>
<evidence type="ECO:0000256" key="6">
    <source>
        <dbReference type="ARBA" id="ARBA00023136"/>
    </source>
</evidence>
<reference evidence="10" key="1">
    <citation type="submission" date="2025-08" db="UniProtKB">
        <authorList>
            <consortium name="RefSeq"/>
        </authorList>
    </citation>
    <scope>IDENTIFICATION</scope>
    <source>
        <tissue evidence="10">Whole body</tissue>
    </source>
</reference>
<dbReference type="PANTHER" id="PTHR12042:SF21">
    <property type="entry name" value="ALPHA1,4-GALACTOSYLTRANSFERASE 1-RELATED"/>
    <property type="match status" value="1"/>
</dbReference>
<gene>
    <name evidence="10" type="primary">LOC108625772</name>
</gene>
<feature type="transmembrane region" description="Helical" evidence="7">
    <location>
        <begin position="6"/>
        <end position="22"/>
    </location>
</feature>
<feature type="domain" description="Alpha 1,4-glycosyltransferase" evidence="8">
    <location>
        <begin position="219"/>
        <end position="345"/>
    </location>
</feature>
<sequence length="700" mass="81012">MRKRLLLYTFGVIVFFILTIFTDNNFIQHVSLLVVSDANEITCYEIPNAPDGLPDFDPVSDEPAGDRNIFFHETSCFAENGLVINPRQACAVESAAMMNPNMNVYLLFVSAAKISNQSRDLFNQLKSYPNVRIRHIYPLKYVKDSPLESWYKSGELKRSHWPTSHMSDILRYLTLWKYGGIYLDLDVVITTCLEKLTNFAGAEDWKNVAAGAVGFDGSELGRRMADSCIQDIKTNFRGDIWGNNGPGVITRELQNLCSTKYIREMTTVRCHGFKVFSPSVFYPIHYKKWKMYFESQDKNSTMELVKKARAIHVWNKLSRYEEVRVDSDVPYAIVARKHCPKIFNNCGKFQSACRRRMKKLLLFSAFCIIILCIVMVFTYRNFLQQESLLMHVSDKIVIMDDLPDFDAESDKPLSDKNIFFIETSGITKGDLMLKSRQGCAVESAAKMNPNMTVYLLLVSRSKVPNQSTKFFDQLKRYPNVRIRRVYLDKYMENTPLEKWYKGGAWKDSEWPTSHMSDVLRYLTLWKYGGIYLDLDVVVTKSLEDLKNFAGIQDEETVNSAVIGFDCSPLGRFMATLCIHDLKMNFRGDSWAHNGPGVITRMLQKFCSTKKVEELTTKRCHGFEIFSPSIFYPIRYANWAMYFKDEEKERTIELVKEARVIHLWNKLSDDEEVRVESDVPYAILARRHCPRVFYNSGTIFR</sequence>
<evidence type="ECO:0000313" key="9">
    <source>
        <dbReference type="Proteomes" id="UP000694925"/>
    </source>
</evidence>
<feature type="domain" description="Alpha 1,4-glycosyltransferase" evidence="8">
    <location>
        <begin position="573"/>
        <end position="692"/>
    </location>
</feature>
<dbReference type="AlphaFoldDB" id="A0AAJ7N7K0"/>
<name>A0AAJ7N7K0_9HYME</name>
<dbReference type="InterPro" id="IPR029044">
    <property type="entry name" value="Nucleotide-diphossugar_trans"/>
</dbReference>
<evidence type="ECO:0000256" key="7">
    <source>
        <dbReference type="SAM" id="Phobius"/>
    </source>
</evidence>
<dbReference type="GO" id="GO:0035248">
    <property type="term" value="F:alpha-1,4-N-acetylgalactosaminyltransferase activity"/>
    <property type="evidence" value="ECO:0007669"/>
    <property type="project" value="TreeGrafter"/>
</dbReference>
<evidence type="ECO:0000256" key="5">
    <source>
        <dbReference type="ARBA" id="ARBA00023034"/>
    </source>
</evidence>
<organism evidence="9 10">
    <name type="scientific">Ceratina calcarata</name>
    <dbReference type="NCBI Taxonomy" id="156304"/>
    <lineage>
        <taxon>Eukaryota</taxon>
        <taxon>Metazoa</taxon>
        <taxon>Ecdysozoa</taxon>
        <taxon>Arthropoda</taxon>
        <taxon>Hexapoda</taxon>
        <taxon>Insecta</taxon>
        <taxon>Pterygota</taxon>
        <taxon>Neoptera</taxon>
        <taxon>Endopterygota</taxon>
        <taxon>Hymenoptera</taxon>
        <taxon>Apocrita</taxon>
        <taxon>Aculeata</taxon>
        <taxon>Apoidea</taxon>
        <taxon>Anthophila</taxon>
        <taxon>Apidae</taxon>
        <taxon>Ceratina</taxon>
        <taxon>Zadontomerus</taxon>
    </lineage>
</organism>
<proteinExistence type="inferred from homology"/>
<dbReference type="SUPFAM" id="SSF53448">
    <property type="entry name" value="Nucleotide-diphospho-sugar transferases"/>
    <property type="match status" value="2"/>
</dbReference>
<dbReference type="Gene3D" id="3.90.550.20">
    <property type="match status" value="2"/>
</dbReference>
<keyword evidence="9" id="KW-1185">Reference proteome</keyword>
<keyword evidence="4" id="KW-0808">Transferase</keyword>
<keyword evidence="3" id="KW-0328">Glycosyltransferase</keyword>
<dbReference type="InterPro" id="IPR051981">
    <property type="entry name" value="Glycosyltransf_32"/>
</dbReference>
<protein>
    <submittedName>
        <fullName evidence="10">Uncharacterized protein LOC108625772</fullName>
    </submittedName>
</protein>
<dbReference type="InterPro" id="IPR007652">
    <property type="entry name" value="A1-4-GlycosylTfrase_dom"/>
</dbReference>
<dbReference type="RefSeq" id="XP_017881530.2">
    <property type="nucleotide sequence ID" value="XM_018026041.2"/>
</dbReference>
<dbReference type="Pfam" id="PF04488">
    <property type="entry name" value="Gly_transf_sug"/>
    <property type="match status" value="2"/>
</dbReference>
<accession>A0AAJ7N7K0</accession>
<evidence type="ECO:0000256" key="4">
    <source>
        <dbReference type="ARBA" id="ARBA00022679"/>
    </source>
</evidence>
<evidence type="ECO:0000256" key="2">
    <source>
        <dbReference type="ARBA" id="ARBA00009003"/>
    </source>
</evidence>
<keyword evidence="7" id="KW-1133">Transmembrane helix</keyword>
<dbReference type="InterPro" id="IPR007577">
    <property type="entry name" value="GlycoTrfase_DXD_sugar-bd_CS"/>
</dbReference>
<dbReference type="KEGG" id="ccal:108625772"/>
<evidence type="ECO:0000313" key="10">
    <source>
        <dbReference type="RefSeq" id="XP_017881530.2"/>
    </source>
</evidence>
<evidence type="ECO:0000259" key="8">
    <source>
        <dbReference type="Pfam" id="PF04572"/>
    </source>
</evidence>
<dbReference type="Pfam" id="PF04572">
    <property type="entry name" value="Gb3_synth"/>
    <property type="match status" value="2"/>
</dbReference>
<comment type="subcellular location">
    <subcellularLocation>
        <location evidence="1">Golgi apparatus membrane</location>
        <topology evidence="1">Single-pass type II membrane protein</topology>
    </subcellularLocation>
</comment>
<evidence type="ECO:0000256" key="1">
    <source>
        <dbReference type="ARBA" id="ARBA00004323"/>
    </source>
</evidence>
<dbReference type="PANTHER" id="PTHR12042">
    <property type="entry name" value="LACTOSYLCERAMIDE 4-ALPHA-GALACTOSYLTRANSFERASE ALPHA- 1,4-GALACTOSYLTRANSFERASE"/>
    <property type="match status" value="1"/>
</dbReference>
<dbReference type="GO" id="GO:0006688">
    <property type="term" value="P:glycosphingolipid biosynthetic process"/>
    <property type="evidence" value="ECO:0007669"/>
    <property type="project" value="TreeGrafter"/>
</dbReference>
<comment type="similarity">
    <text evidence="2">Belongs to the glycosyltransferase 32 family.</text>
</comment>